<dbReference type="InterPro" id="IPR055414">
    <property type="entry name" value="LRR_R13L4/SHOC2-like"/>
</dbReference>
<accession>A0ABU6RI89</accession>
<dbReference type="InterPro" id="IPR002182">
    <property type="entry name" value="NB-ARC"/>
</dbReference>
<dbReference type="Proteomes" id="UP001341840">
    <property type="component" value="Unassembled WGS sequence"/>
</dbReference>
<dbReference type="InterPro" id="IPR042197">
    <property type="entry name" value="Apaf_helical"/>
</dbReference>
<dbReference type="InterPro" id="IPR058922">
    <property type="entry name" value="WHD_DRP"/>
</dbReference>
<comment type="caution">
    <text evidence="9">The sequence shown here is derived from an EMBL/GenBank/DDBJ whole genome shotgun (WGS) entry which is preliminary data.</text>
</comment>
<dbReference type="Gene3D" id="1.10.8.430">
    <property type="entry name" value="Helical domain of apoptotic protease-activating factors"/>
    <property type="match status" value="1"/>
</dbReference>
<dbReference type="Pfam" id="PF23598">
    <property type="entry name" value="LRR_14"/>
    <property type="match status" value="1"/>
</dbReference>
<protein>
    <submittedName>
        <fullName evidence="9">Uncharacterized protein</fullName>
    </submittedName>
</protein>
<dbReference type="CDD" id="cd14798">
    <property type="entry name" value="RX-CC_like"/>
    <property type="match status" value="1"/>
</dbReference>
<name>A0ABU6RI89_9FABA</name>
<feature type="domain" description="Disease resistance protein winged helix" evidence="7">
    <location>
        <begin position="434"/>
        <end position="504"/>
    </location>
</feature>
<evidence type="ECO:0000313" key="10">
    <source>
        <dbReference type="Proteomes" id="UP001341840"/>
    </source>
</evidence>
<feature type="domain" description="NB-ARC" evidence="5">
    <location>
        <begin position="171"/>
        <end position="349"/>
    </location>
</feature>
<keyword evidence="1" id="KW-0677">Repeat</keyword>
<keyword evidence="2" id="KW-0547">Nucleotide-binding</keyword>
<evidence type="ECO:0000256" key="3">
    <source>
        <dbReference type="ARBA" id="ARBA00022821"/>
    </source>
</evidence>
<evidence type="ECO:0000259" key="6">
    <source>
        <dbReference type="Pfam" id="PF18052"/>
    </source>
</evidence>
<dbReference type="Gene3D" id="3.40.50.300">
    <property type="entry name" value="P-loop containing nucleotide triphosphate hydrolases"/>
    <property type="match status" value="1"/>
</dbReference>
<dbReference type="PANTHER" id="PTHR36766:SF61">
    <property type="entry name" value="NB-ARC DOMAIN DISEASE RESISTANCE PROTEIN"/>
    <property type="match status" value="1"/>
</dbReference>
<dbReference type="Gene3D" id="3.80.10.10">
    <property type="entry name" value="Ribonuclease Inhibitor"/>
    <property type="match status" value="2"/>
</dbReference>
<organism evidence="9 10">
    <name type="scientific">Stylosanthes scabra</name>
    <dbReference type="NCBI Taxonomy" id="79078"/>
    <lineage>
        <taxon>Eukaryota</taxon>
        <taxon>Viridiplantae</taxon>
        <taxon>Streptophyta</taxon>
        <taxon>Embryophyta</taxon>
        <taxon>Tracheophyta</taxon>
        <taxon>Spermatophyta</taxon>
        <taxon>Magnoliopsida</taxon>
        <taxon>eudicotyledons</taxon>
        <taxon>Gunneridae</taxon>
        <taxon>Pentapetalae</taxon>
        <taxon>rosids</taxon>
        <taxon>fabids</taxon>
        <taxon>Fabales</taxon>
        <taxon>Fabaceae</taxon>
        <taxon>Papilionoideae</taxon>
        <taxon>50 kb inversion clade</taxon>
        <taxon>dalbergioids sensu lato</taxon>
        <taxon>Dalbergieae</taxon>
        <taxon>Pterocarpus clade</taxon>
        <taxon>Stylosanthes</taxon>
    </lineage>
</organism>
<dbReference type="Gene3D" id="1.20.5.4130">
    <property type="match status" value="1"/>
</dbReference>
<dbReference type="Pfam" id="PF23559">
    <property type="entry name" value="WHD_DRP"/>
    <property type="match status" value="1"/>
</dbReference>
<dbReference type="InterPro" id="IPR038005">
    <property type="entry name" value="RX-like_CC"/>
</dbReference>
<keyword evidence="3" id="KW-0611">Plant defense</keyword>
<feature type="domain" description="Disease resistance N-terminal" evidence="6">
    <location>
        <begin position="11"/>
        <end position="98"/>
    </location>
</feature>
<evidence type="ECO:0000259" key="7">
    <source>
        <dbReference type="Pfam" id="PF23559"/>
    </source>
</evidence>
<keyword evidence="4" id="KW-0067">ATP-binding</keyword>
<keyword evidence="10" id="KW-1185">Reference proteome</keyword>
<proteinExistence type="predicted"/>
<dbReference type="PRINTS" id="PR00364">
    <property type="entry name" value="DISEASERSIST"/>
</dbReference>
<dbReference type="PANTHER" id="PTHR36766">
    <property type="entry name" value="PLANT BROAD-SPECTRUM MILDEW RESISTANCE PROTEIN RPW8"/>
    <property type="match status" value="1"/>
</dbReference>
<dbReference type="InterPro" id="IPR027417">
    <property type="entry name" value="P-loop_NTPase"/>
</dbReference>
<dbReference type="InterPro" id="IPR041118">
    <property type="entry name" value="Rx_N"/>
</dbReference>
<sequence length="854" mass="97949">MAESFIFSIAESLIGKLVSQALERASRVVGVYKDLLGLKDTLLIVKAVLVDAEQKLEQNHQLREWLKQLKCVFYDAEDLMDEVECEVARRDLIKKHGSTKRKVCRFFSSSNPVAFRCRIAYQIKEIKDRLDKVAADRNKFGLEVIPFERRVVHKREMTHSYVSALDVIGRDDDKENIIDLLLKKNNEVDGKNVSVVSIVGLGGLGKTTLAKYVFNDKTIDDVFPLKIWVCVSDEFDLKQIMIKILNSSPTSTYLGKLQDLDVEQLQKHLRDVLADKKFLLVMDDVWNKDRVKWEELRNLLQVGAQGSKVLVTTRSRSIGSMMSTGSFYSLEGLSHQDSVSLFLKWAFRQGDEKNHPQLVEIGEGIVRKCSGLPLALRTLGSSLFLKFAVKEWEFVRDNEIWNLDQKESDVLPALKFSYDQLPSYLKRFFVLFSLYPKEYVFDSSIDSLPWEALGLLPQTNRGQTVDDLIRECLSELQSISFLEDFIDLGGHYAFKLHDLVHDLVIYVAKDEFQCVNSHNSRIPESIRHLSFMENELVDKASIPTGVRTILFPKYGVGANSETFLSALSTYKYLRVLELSDSTYETLPHAIGKLKHLRFLSLMRSHQLKKLPDSLCELQSLQTLILDGCKKLQTLPKRLGNLINLRQLVITKNQFDFPEKEISKLTCLELLVVSWAHMESLFQGLELANLKTLCLFECQRLKSLQLEAQHFPNLESLTIAGCPELELSKVLEDQNSKLRFKSLNLFSLSKLVTLPRWLRRYSYSLKSLIIMHCSHFEELPEWLPTMTCLNIIVIANCPKLISLPEGMRNLTNLERLVIGNCPELCKRCKPHDGPYWPLISHIKDVRIDDVRIISK</sequence>
<evidence type="ECO:0000259" key="8">
    <source>
        <dbReference type="Pfam" id="PF23598"/>
    </source>
</evidence>
<evidence type="ECO:0000313" key="9">
    <source>
        <dbReference type="EMBL" id="MED6123669.1"/>
    </source>
</evidence>
<dbReference type="Pfam" id="PF18052">
    <property type="entry name" value="Rx_N"/>
    <property type="match status" value="1"/>
</dbReference>
<dbReference type="Pfam" id="PF00931">
    <property type="entry name" value="NB-ARC"/>
    <property type="match status" value="1"/>
</dbReference>
<evidence type="ECO:0000256" key="4">
    <source>
        <dbReference type="ARBA" id="ARBA00022840"/>
    </source>
</evidence>
<dbReference type="SUPFAM" id="SSF52058">
    <property type="entry name" value="L domain-like"/>
    <property type="match status" value="1"/>
</dbReference>
<evidence type="ECO:0000256" key="1">
    <source>
        <dbReference type="ARBA" id="ARBA00022737"/>
    </source>
</evidence>
<evidence type="ECO:0000256" key="2">
    <source>
        <dbReference type="ARBA" id="ARBA00022741"/>
    </source>
</evidence>
<gene>
    <name evidence="9" type="ORF">PIB30_051368</name>
</gene>
<reference evidence="9 10" key="1">
    <citation type="journal article" date="2023" name="Plants (Basel)">
        <title>Bridging the Gap: Combining Genomics and Transcriptomics Approaches to Understand Stylosanthes scabra, an Orphan Legume from the Brazilian Caatinga.</title>
        <authorList>
            <person name="Ferreira-Neto J.R.C."/>
            <person name="da Silva M.D."/>
            <person name="Binneck E."/>
            <person name="de Melo N.F."/>
            <person name="da Silva R.H."/>
            <person name="de Melo A.L.T.M."/>
            <person name="Pandolfi V."/>
            <person name="Bustamante F.O."/>
            <person name="Brasileiro-Vidal A.C."/>
            <person name="Benko-Iseppon A.M."/>
        </authorList>
    </citation>
    <scope>NUCLEOTIDE SEQUENCE [LARGE SCALE GENOMIC DNA]</scope>
    <source>
        <tissue evidence="9">Leaves</tissue>
    </source>
</reference>
<dbReference type="InterPro" id="IPR032675">
    <property type="entry name" value="LRR_dom_sf"/>
</dbReference>
<dbReference type="EMBL" id="JASCZI010030571">
    <property type="protein sequence ID" value="MED6123669.1"/>
    <property type="molecule type" value="Genomic_DNA"/>
</dbReference>
<dbReference type="SUPFAM" id="SSF52540">
    <property type="entry name" value="P-loop containing nucleoside triphosphate hydrolases"/>
    <property type="match status" value="1"/>
</dbReference>
<evidence type="ECO:0000259" key="5">
    <source>
        <dbReference type="Pfam" id="PF00931"/>
    </source>
</evidence>
<feature type="domain" description="Disease resistance R13L4/SHOC-2-like LRR" evidence="8">
    <location>
        <begin position="562"/>
        <end position="767"/>
    </location>
</feature>